<dbReference type="InterPro" id="IPR001314">
    <property type="entry name" value="Peptidase_S1A"/>
</dbReference>
<dbReference type="PROSITE" id="PS00134">
    <property type="entry name" value="TRYPSIN_HIS"/>
    <property type="match status" value="1"/>
</dbReference>
<dbReference type="GO" id="GO:0005576">
    <property type="term" value="C:extracellular region"/>
    <property type="evidence" value="ECO:0007669"/>
    <property type="project" value="UniProtKB-SubCell"/>
</dbReference>
<dbReference type="InterPro" id="IPR018114">
    <property type="entry name" value="TRYPSIN_HIS"/>
</dbReference>
<evidence type="ECO:0000313" key="9">
    <source>
        <dbReference type="Proteomes" id="UP001516400"/>
    </source>
</evidence>
<dbReference type="InterPro" id="IPR001254">
    <property type="entry name" value="Trypsin_dom"/>
</dbReference>
<organism evidence="8 9">
    <name type="scientific">Cryptolaemus montrouzieri</name>
    <dbReference type="NCBI Taxonomy" id="559131"/>
    <lineage>
        <taxon>Eukaryota</taxon>
        <taxon>Metazoa</taxon>
        <taxon>Ecdysozoa</taxon>
        <taxon>Arthropoda</taxon>
        <taxon>Hexapoda</taxon>
        <taxon>Insecta</taxon>
        <taxon>Pterygota</taxon>
        <taxon>Neoptera</taxon>
        <taxon>Endopterygota</taxon>
        <taxon>Coleoptera</taxon>
        <taxon>Polyphaga</taxon>
        <taxon>Cucujiformia</taxon>
        <taxon>Coccinelloidea</taxon>
        <taxon>Coccinellidae</taxon>
        <taxon>Scymninae</taxon>
        <taxon>Scymnini</taxon>
        <taxon>Cryptolaemus</taxon>
    </lineage>
</organism>
<dbReference type="Pfam" id="PF18322">
    <property type="entry name" value="CLIP_1"/>
    <property type="match status" value="1"/>
</dbReference>
<evidence type="ECO:0000256" key="2">
    <source>
        <dbReference type="ARBA" id="ARBA00022525"/>
    </source>
</evidence>
<dbReference type="Pfam" id="PF00089">
    <property type="entry name" value="Trypsin"/>
    <property type="match status" value="1"/>
</dbReference>
<gene>
    <name evidence="8" type="ORF">HHI36_013561</name>
</gene>
<dbReference type="AlphaFoldDB" id="A0ABD2NIG8"/>
<dbReference type="Gene3D" id="2.40.10.10">
    <property type="entry name" value="Trypsin-like serine proteases"/>
    <property type="match status" value="1"/>
</dbReference>
<dbReference type="PROSITE" id="PS50240">
    <property type="entry name" value="TRYPSIN_DOM"/>
    <property type="match status" value="1"/>
</dbReference>
<dbReference type="Proteomes" id="UP001516400">
    <property type="component" value="Unassembled WGS sequence"/>
</dbReference>
<evidence type="ECO:0000313" key="8">
    <source>
        <dbReference type="EMBL" id="KAL3278222.1"/>
    </source>
</evidence>
<dbReference type="SUPFAM" id="SSF50494">
    <property type="entry name" value="Trypsin-like serine proteases"/>
    <property type="match status" value="1"/>
</dbReference>
<dbReference type="FunFam" id="2.40.10.10:FF:000038">
    <property type="entry name" value="Serine protease"/>
    <property type="match status" value="1"/>
</dbReference>
<dbReference type="CDD" id="cd00190">
    <property type="entry name" value="Tryp_SPc"/>
    <property type="match status" value="1"/>
</dbReference>
<comment type="subcellular location">
    <subcellularLocation>
        <location evidence="1">Secreted</location>
    </subcellularLocation>
</comment>
<sequence length="354" mass="39072">MLRTLVLCLSVFVVIGAKNVRPVELMADPCQCVPHQMCIDNDFAVDGQGLLDIRIDGECEDPDHICCDNVIEPPVPPAVQSLFSSCGFETPIQPRILGEQIIIFGEVPWTTAILRRDAERKLNIFKCGSSLIHPQVVLTAAHCVFGYDIKTLSVRAGEVDAEDTTEALPHQEHKVKEVVIHKNFNPNSLRNDIALVILSDPFMLSGNVRVVCLPTQQLNLISTSCRASGWGSDSFKNGKHSSKLKKIDLPLISRSKCLFQLRQTRLGPFFSLHRSFICAGGERGADTCTGDGGSPLVCPIEGHSDRFVQMGIVSWGIGCGNESPGVYVNVNLFASWIDEQLMKRQFDTTVYKYK</sequence>
<accession>A0ABD2NIG8</accession>
<feature type="signal peptide" evidence="6">
    <location>
        <begin position="1"/>
        <end position="17"/>
    </location>
</feature>
<evidence type="ECO:0000259" key="7">
    <source>
        <dbReference type="PROSITE" id="PS50240"/>
    </source>
</evidence>
<dbReference type="PRINTS" id="PR00722">
    <property type="entry name" value="CHYMOTRYPSIN"/>
</dbReference>
<dbReference type="InterPro" id="IPR009003">
    <property type="entry name" value="Peptidase_S1_PA"/>
</dbReference>
<name>A0ABD2NIG8_9CUCU</name>
<keyword evidence="3" id="KW-1015">Disulfide bond</keyword>
<dbReference type="InterPro" id="IPR043504">
    <property type="entry name" value="Peptidase_S1_PA_chymotrypsin"/>
</dbReference>
<dbReference type="EMBL" id="JABFTP020000103">
    <property type="protein sequence ID" value="KAL3278222.1"/>
    <property type="molecule type" value="Genomic_DNA"/>
</dbReference>
<proteinExistence type="predicted"/>
<keyword evidence="6" id="KW-0732">Signal</keyword>
<keyword evidence="2" id="KW-0964">Secreted</keyword>
<reference evidence="8 9" key="1">
    <citation type="journal article" date="2021" name="BMC Biol.">
        <title>Horizontally acquired antibacterial genes associated with adaptive radiation of ladybird beetles.</title>
        <authorList>
            <person name="Li H.S."/>
            <person name="Tang X.F."/>
            <person name="Huang Y.H."/>
            <person name="Xu Z.Y."/>
            <person name="Chen M.L."/>
            <person name="Du X.Y."/>
            <person name="Qiu B.Y."/>
            <person name="Chen P.T."/>
            <person name="Zhang W."/>
            <person name="Slipinski A."/>
            <person name="Escalona H.E."/>
            <person name="Waterhouse R.M."/>
            <person name="Zwick A."/>
            <person name="Pang H."/>
        </authorList>
    </citation>
    <scope>NUCLEOTIDE SEQUENCE [LARGE SCALE GENOMIC DNA]</scope>
    <source>
        <strain evidence="8">SYSU2018</strain>
    </source>
</reference>
<feature type="chain" id="PRO_5044752915" description="Phenoloxidase-activating factor 2" evidence="6">
    <location>
        <begin position="18"/>
        <end position="354"/>
    </location>
</feature>
<protein>
    <recommendedName>
        <fullName evidence="4">Phenoloxidase-activating factor 2</fullName>
    </recommendedName>
    <alternativeName>
        <fullName evidence="5">Prophenoloxidase-activating factor II</fullName>
    </alternativeName>
</protein>
<evidence type="ECO:0000256" key="6">
    <source>
        <dbReference type="SAM" id="SignalP"/>
    </source>
</evidence>
<evidence type="ECO:0000256" key="4">
    <source>
        <dbReference type="ARBA" id="ARBA00068096"/>
    </source>
</evidence>
<evidence type="ECO:0000256" key="3">
    <source>
        <dbReference type="ARBA" id="ARBA00023157"/>
    </source>
</evidence>
<dbReference type="PANTHER" id="PTHR24258:SF129">
    <property type="entry name" value="LP15124P-RELATED"/>
    <property type="match status" value="1"/>
</dbReference>
<keyword evidence="9" id="KW-1185">Reference proteome</keyword>
<evidence type="ECO:0000256" key="5">
    <source>
        <dbReference type="ARBA" id="ARBA00076468"/>
    </source>
</evidence>
<dbReference type="InterPro" id="IPR041515">
    <property type="entry name" value="PPAF-2-like_Clip"/>
</dbReference>
<dbReference type="SMART" id="SM00020">
    <property type="entry name" value="Tryp_SPc"/>
    <property type="match status" value="1"/>
</dbReference>
<feature type="domain" description="Peptidase S1" evidence="7">
    <location>
        <begin position="96"/>
        <end position="342"/>
    </location>
</feature>
<dbReference type="PANTHER" id="PTHR24258">
    <property type="entry name" value="SERINE PROTEASE-RELATED"/>
    <property type="match status" value="1"/>
</dbReference>
<comment type="caution">
    <text evidence="8">The sequence shown here is derived from an EMBL/GenBank/DDBJ whole genome shotgun (WGS) entry which is preliminary data.</text>
</comment>
<evidence type="ECO:0000256" key="1">
    <source>
        <dbReference type="ARBA" id="ARBA00004613"/>
    </source>
</evidence>